<keyword evidence="4" id="KW-0804">Transcription</keyword>
<dbReference type="InterPro" id="IPR029442">
    <property type="entry name" value="GyrI-like"/>
</dbReference>
<dbReference type="Gene3D" id="1.10.1660.10">
    <property type="match status" value="1"/>
</dbReference>
<dbReference type="SUPFAM" id="SSF55136">
    <property type="entry name" value="Probable bacterial effector-binding domain"/>
    <property type="match status" value="1"/>
</dbReference>
<keyword evidence="3" id="KW-0238">DNA-binding</keyword>
<reference evidence="7" key="1">
    <citation type="submission" date="2017-02" db="EMBL/GenBank/DDBJ databases">
        <authorList>
            <person name="Varghese N."/>
            <person name="Submissions S."/>
        </authorList>
    </citation>
    <scope>NUCLEOTIDE SEQUENCE [LARGE SCALE GENOMIC DNA]</scope>
    <source>
        <strain evidence="7">VKM Ac-2052</strain>
    </source>
</reference>
<dbReference type="InterPro" id="IPR009061">
    <property type="entry name" value="DNA-bd_dom_put_sf"/>
</dbReference>
<dbReference type="Gene3D" id="3.20.80.10">
    <property type="entry name" value="Regulatory factor, effector binding domain"/>
    <property type="match status" value="1"/>
</dbReference>
<evidence type="ECO:0000256" key="4">
    <source>
        <dbReference type="ARBA" id="ARBA00023163"/>
    </source>
</evidence>
<dbReference type="Pfam" id="PF06445">
    <property type="entry name" value="GyrI-like"/>
    <property type="match status" value="1"/>
</dbReference>
<proteinExistence type="predicted"/>
<dbReference type="PROSITE" id="PS00552">
    <property type="entry name" value="HTH_MERR_1"/>
    <property type="match status" value="1"/>
</dbReference>
<dbReference type="PANTHER" id="PTHR30204:SF69">
    <property type="entry name" value="MERR-FAMILY TRANSCRIPTIONAL REGULATOR"/>
    <property type="match status" value="1"/>
</dbReference>
<feature type="domain" description="HTH merR-type" evidence="5">
    <location>
        <begin position="2"/>
        <end position="72"/>
    </location>
</feature>
<evidence type="ECO:0000256" key="2">
    <source>
        <dbReference type="ARBA" id="ARBA00023015"/>
    </source>
</evidence>
<dbReference type="AlphaFoldDB" id="A0A1T4XHL6"/>
<dbReference type="Proteomes" id="UP000189735">
    <property type="component" value="Unassembled WGS sequence"/>
</dbReference>
<sequence length="270" mass="29914">MLMPIGRFARASRLSVKSLRNYDDSGLLRAAFVDPHSGYRYYRLEQLGAAAAIRSLRSLDLPLGQIAEILAGKGPEPTLTSHLALLEEQRDHIDRKLQDLRRLMIRKEFTMSETVTVKTLPAQVAAIYRCSTSQQSVFEDIPAGFGLVLRALESVGVDPIGAPFTVFYQTPDADALGDIALCIPIHDSVRPDAGLDISFFDEHVVAAITHHGPYEDMAESYATVSEWIHRYGHRIVGPTREIYLNSPEDVAPGELLTEIQFPIDPDNGDD</sequence>
<dbReference type="PANTHER" id="PTHR30204">
    <property type="entry name" value="REDOX-CYCLING DRUG-SENSING TRANSCRIPTIONAL ACTIVATOR SOXR"/>
    <property type="match status" value="1"/>
</dbReference>
<name>A0A1T4XHL6_9MICO</name>
<evidence type="ECO:0000313" key="6">
    <source>
        <dbReference type="EMBL" id="SKA88967.1"/>
    </source>
</evidence>
<evidence type="ECO:0000256" key="3">
    <source>
        <dbReference type="ARBA" id="ARBA00023125"/>
    </source>
</evidence>
<evidence type="ECO:0000259" key="5">
    <source>
        <dbReference type="PROSITE" id="PS50937"/>
    </source>
</evidence>
<dbReference type="RefSeq" id="WP_078713698.1">
    <property type="nucleotide sequence ID" value="NZ_FUYG01000003.1"/>
</dbReference>
<dbReference type="Pfam" id="PF13411">
    <property type="entry name" value="MerR_1"/>
    <property type="match status" value="1"/>
</dbReference>
<dbReference type="GO" id="GO:0003677">
    <property type="term" value="F:DNA binding"/>
    <property type="evidence" value="ECO:0007669"/>
    <property type="project" value="UniProtKB-KW"/>
</dbReference>
<dbReference type="PROSITE" id="PS50937">
    <property type="entry name" value="HTH_MERR_2"/>
    <property type="match status" value="1"/>
</dbReference>
<dbReference type="SMART" id="SM00422">
    <property type="entry name" value="HTH_MERR"/>
    <property type="match status" value="1"/>
</dbReference>
<dbReference type="InterPro" id="IPR011256">
    <property type="entry name" value="Reg_factor_effector_dom_sf"/>
</dbReference>
<keyword evidence="1" id="KW-0678">Repressor</keyword>
<protein>
    <submittedName>
        <fullName evidence="6">Effector-binding domain-containing protein</fullName>
    </submittedName>
</protein>
<dbReference type="InterPro" id="IPR047057">
    <property type="entry name" value="MerR_fam"/>
</dbReference>
<dbReference type="GO" id="GO:0003700">
    <property type="term" value="F:DNA-binding transcription factor activity"/>
    <property type="evidence" value="ECO:0007669"/>
    <property type="project" value="InterPro"/>
</dbReference>
<accession>A0A1T4XHL6</accession>
<evidence type="ECO:0000256" key="1">
    <source>
        <dbReference type="ARBA" id="ARBA00022491"/>
    </source>
</evidence>
<dbReference type="InterPro" id="IPR000551">
    <property type="entry name" value="MerR-type_HTH_dom"/>
</dbReference>
<keyword evidence="2" id="KW-0805">Transcription regulation</keyword>
<dbReference type="SMART" id="SM00871">
    <property type="entry name" value="AraC_E_bind"/>
    <property type="match status" value="1"/>
</dbReference>
<dbReference type="InterPro" id="IPR010499">
    <property type="entry name" value="AraC_E-bd"/>
</dbReference>
<gene>
    <name evidence="6" type="ORF">SAMN06295879_1128</name>
</gene>
<organism evidence="6 7">
    <name type="scientific">Agreia bicolorata</name>
    <dbReference type="NCBI Taxonomy" id="110935"/>
    <lineage>
        <taxon>Bacteria</taxon>
        <taxon>Bacillati</taxon>
        <taxon>Actinomycetota</taxon>
        <taxon>Actinomycetes</taxon>
        <taxon>Micrococcales</taxon>
        <taxon>Microbacteriaceae</taxon>
        <taxon>Agreia</taxon>
    </lineage>
</organism>
<dbReference type="SUPFAM" id="SSF46955">
    <property type="entry name" value="Putative DNA-binding domain"/>
    <property type="match status" value="1"/>
</dbReference>
<dbReference type="EMBL" id="FUYG01000003">
    <property type="protein sequence ID" value="SKA88967.1"/>
    <property type="molecule type" value="Genomic_DNA"/>
</dbReference>
<evidence type="ECO:0000313" key="7">
    <source>
        <dbReference type="Proteomes" id="UP000189735"/>
    </source>
</evidence>